<dbReference type="GO" id="GO:0006355">
    <property type="term" value="P:regulation of DNA-templated transcription"/>
    <property type="evidence" value="ECO:0007669"/>
    <property type="project" value="InterPro"/>
</dbReference>
<dbReference type="Gene3D" id="1.10.1220.10">
    <property type="entry name" value="Met repressor-like"/>
    <property type="match status" value="1"/>
</dbReference>
<protein>
    <submittedName>
        <fullName evidence="2">Ribbon-helix-helix domain-containing protein</fullName>
    </submittedName>
</protein>
<dbReference type="InterPro" id="IPR002145">
    <property type="entry name" value="CopG"/>
</dbReference>
<dbReference type="AlphaFoldDB" id="A0A832WDN9"/>
<evidence type="ECO:0000259" key="1">
    <source>
        <dbReference type="Pfam" id="PF01402"/>
    </source>
</evidence>
<dbReference type="SUPFAM" id="SSF47598">
    <property type="entry name" value="Ribbon-helix-helix"/>
    <property type="match status" value="1"/>
</dbReference>
<organism evidence="2 3">
    <name type="scientific">Sulfurisphaera tokodaii</name>
    <dbReference type="NCBI Taxonomy" id="111955"/>
    <lineage>
        <taxon>Archaea</taxon>
        <taxon>Thermoproteota</taxon>
        <taxon>Thermoprotei</taxon>
        <taxon>Sulfolobales</taxon>
        <taxon>Sulfolobaceae</taxon>
        <taxon>Sulfurisphaera</taxon>
    </lineage>
</organism>
<evidence type="ECO:0000313" key="2">
    <source>
        <dbReference type="EMBL" id="HII73218.1"/>
    </source>
</evidence>
<dbReference type="RefSeq" id="WP_084742691.1">
    <property type="nucleotide sequence ID" value="NZ_BAABQO010000005.1"/>
</dbReference>
<reference evidence="2" key="1">
    <citation type="journal article" date="2020" name="bioRxiv">
        <title>A rank-normalized archaeal taxonomy based on genome phylogeny resolves widespread incomplete and uneven classifications.</title>
        <authorList>
            <person name="Rinke C."/>
            <person name="Chuvochina M."/>
            <person name="Mussig A.J."/>
            <person name="Chaumeil P.-A."/>
            <person name="Waite D.W."/>
            <person name="Whitman W.B."/>
            <person name="Parks D.H."/>
            <person name="Hugenholtz P."/>
        </authorList>
    </citation>
    <scope>NUCLEOTIDE SEQUENCE</scope>
    <source>
        <strain evidence="2">UBA8838</strain>
    </source>
</reference>
<accession>A0A832WDN9</accession>
<comment type="caution">
    <text evidence="2">The sequence shown here is derived from an EMBL/GenBank/DDBJ whole genome shotgun (WGS) entry which is preliminary data.</text>
</comment>
<dbReference type="InterPro" id="IPR013321">
    <property type="entry name" value="Arc_rbn_hlx_hlx"/>
</dbReference>
<dbReference type="Proteomes" id="UP000646844">
    <property type="component" value="Unassembled WGS sequence"/>
</dbReference>
<dbReference type="InterPro" id="IPR010985">
    <property type="entry name" value="Ribbon_hlx_hlx"/>
</dbReference>
<gene>
    <name evidence="2" type="ORF">HA332_02200</name>
</gene>
<feature type="domain" description="Ribbon-helix-helix protein CopG" evidence="1">
    <location>
        <begin position="3"/>
        <end position="41"/>
    </location>
</feature>
<proteinExistence type="predicted"/>
<evidence type="ECO:0000313" key="3">
    <source>
        <dbReference type="Proteomes" id="UP000646844"/>
    </source>
</evidence>
<dbReference type="GeneID" id="28648363"/>
<name>A0A832WDN9_9CREN</name>
<sequence>MRVVTFKIEENLLQQLDLYALNNRITRSEIIREALIRYLREKKAAAGI</sequence>
<dbReference type="Pfam" id="PF01402">
    <property type="entry name" value="RHH_1"/>
    <property type="match status" value="1"/>
</dbReference>
<dbReference type="EMBL" id="DUJO01000012">
    <property type="protein sequence ID" value="HII73218.1"/>
    <property type="molecule type" value="Genomic_DNA"/>
</dbReference>